<organism evidence="1 2">
    <name type="scientific">Chaenocephalus aceratus</name>
    <name type="common">Blackfin icefish</name>
    <name type="synonym">Chaenichthys aceratus</name>
    <dbReference type="NCBI Taxonomy" id="36190"/>
    <lineage>
        <taxon>Eukaryota</taxon>
        <taxon>Metazoa</taxon>
        <taxon>Chordata</taxon>
        <taxon>Craniata</taxon>
        <taxon>Vertebrata</taxon>
        <taxon>Euteleostomi</taxon>
        <taxon>Actinopterygii</taxon>
        <taxon>Neopterygii</taxon>
        <taxon>Teleostei</taxon>
        <taxon>Neoteleostei</taxon>
        <taxon>Acanthomorphata</taxon>
        <taxon>Eupercaria</taxon>
        <taxon>Perciformes</taxon>
        <taxon>Notothenioidei</taxon>
        <taxon>Channichthyidae</taxon>
        <taxon>Chaenocephalus</taxon>
    </lineage>
</organism>
<dbReference type="Proteomes" id="UP001057452">
    <property type="component" value="Chromosome 19"/>
</dbReference>
<feature type="non-terminal residue" evidence="1">
    <location>
        <position position="96"/>
    </location>
</feature>
<feature type="non-terminal residue" evidence="1">
    <location>
        <position position="1"/>
    </location>
</feature>
<accession>A0ACB9W3T7</accession>
<comment type="caution">
    <text evidence="1">The sequence shown here is derived from an EMBL/GenBank/DDBJ whole genome shotgun (WGS) entry which is preliminary data.</text>
</comment>
<evidence type="ECO:0000313" key="2">
    <source>
        <dbReference type="Proteomes" id="UP001057452"/>
    </source>
</evidence>
<reference evidence="1" key="1">
    <citation type="submission" date="2022-05" db="EMBL/GenBank/DDBJ databases">
        <title>Chromosome-level genome of Chaenocephalus aceratus.</title>
        <authorList>
            <person name="Park H."/>
        </authorList>
    </citation>
    <scope>NUCLEOTIDE SEQUENCE</scope>
    <source>
        <strain evidence="1">KU_202001</strain>
    </source>
</reference>
<name>A0ACB9W3T7_CHAAC</name>
<protein>
    <submittedName>
        <fullName evidence="1">Uncharacterized protein</fullName>
    </submittedName>
</protein>
<evidence type="ECO:0000313" key="1">
    <source>
        <dbReference type="EMBL" id="KAI4807424.1"/>
    </source>
</evidence>
<proteinExistence type="predicted"/>
<sequence length="96" mass="10943">RSHQAGNQNQTKHNGRPKAFSMEGRRSEAGGEKQSRAELWKNHRQVEWGRSVSYFTSDQDMPYCTEPLICADVSLIKLVNRQTLSSPVLSERVKDP</sequence>
<dbReference type="EMBL" id="CM043803">
    <property type="protein sequence ID" value="KAI4807424.1"/>
    <property type="molecule type" value="Genomic_DNA"/>
</dbReference>
<keyword evidence="2" id="KW-1185">Reference proteome</keyword>
<gene>
    <name evidence="1" type="ORF">KUCAC02_027231</name>
</gene>